<dbReference type="RefSeq" id="WP_132282503.1">
    <property type="nucleotide sequence ID" value="NZ_SMGQ01000013.1"/>
</dbReference>
<proteinExistence type="predicted"/>
<gene>
    <name evidence="2" type="ORF">EDC19_1787</name>
</gene>
<name>A0A4R1MIY5_9FIRM</name>
<feature type="signal peptide" evidence="1">
    <location>
        <begin position="1"/>
        <end position="23"/>
    </location>
</feature>
<keyword evidence="1" id="KW-0732">Signal</keyword>
<evidence type="ECO:0000313" key="3">
    <source>
        <dbReference type="Proteomes" id="UP000294545"/>
    </source>
</evidence>
<dbReference type="OrthoDB" id="1730058at2"/>
<comment type="caution">
    <text evidence="2">The sequence shown here is derived from an EMBL/GenBank/DDBJ whole genome shotgun (WGS) entry which is preliminary data.</text>
</comment>
<feature type="chain" id="PRO_5038917543" description="Nuclear transport factor 2 family protein" evidence="1">
    <location>
        <begin position="24"/>
        <end position="144"/>
    </location>
</feature>
<sequence length="144" mass="16834">MKKKHILLYMYIAFALSTMPIYARSDSGFDSSKNIDLIQPYFTNINVFYNDFNITNQGKAMLTSIVDARNVDRIRIEIYLQRYQNGRWNTVKSWETNQNGTLATLGENWYVASGYQYRMLSYAYVYKDGIIVDSTMFSSTTIIY</sequence>
<evidence type="ECO:0008006" key="4">
    <source>
        <dbReference type="Google" id="ProtNLM"/>
    </source>
</evidence>
<keyword evidence="3" id="KW-1185">Reference proteome</keyword>
<dbReference type="Proteomes" id="UP000294545">
    <property type="component" value="Unassembled WGS sequence"/>
</dbReference>
<evidence type="ECO:0000256" key="1">
    <source>
        <dbReference type="SAM" id="SignalP"/>
    </source>
</evidence>
<organism evidence="2 3">
    <name type="scientific">Natranaerovirga hydrolytica</name>
    <dbReference type="NCBI Taxonomy" id="680378"/>
    <lineage>
        <taxon>Bacteria</taxon>
        <taxon>Bacillati</taxon>
        <taxon>Bacillota</taxon>
        <taxon>Clostridia</taxon>
        <taxon>Lachnospirales</taxon>
        <taxon>Natranaerovirgaceae</taxon>
        <taxon>Natranaerovirga</taxon>
    </lineage>
</organism>
<reference evidence="2 3" key="1">
    <citation type="submission" date="2019-03" db="EMBL/GenBank/DDBJ databases">
        <title>Genomic Encyclopedia of Type Strains, Phase IV (KMG-IV): sequencing the most valuable type-strain genomes for metagenomic binning, comparative biology and taxonomic classification.</title>
        <authorList>
            <person name="Goeker M."/>
        </authorList>
    </citation>
    <scope>NUCLEOTIDE SEQUENCE [LARGE SCALE GENOMIC DNA]</scope>
    <source>
        <strain evidence="2 3">DSM 24176</strain>
    </source>
</reference>
<dbReference type="EMBL" id="SMGQ01000013">
    <property type="protein sequence ID" value="TCK92636.1"/>
    <property type="molecule type" value="Genomic_DNA"/>
</dbReference>
<protein>
    <recommendedName>
        <fullName evidence="4">Nuclear transport factor 2 family protein</fullName>
    </recommendedName>
</protein>
<dbReference type="AlphaFoldDB" id="A0A4R1MIY5"/>
<evidence type="ECO:0000313" key="2">
    <source>
        <dbReference type="EMBL" id="TCK92636.1"/>
    </source>
</evidence>
<accession>A0A4R1MIY5</accession>